<keyword evidence="5" id="KW-0597">Phosphoprotein</keyword>
<dbReference type="EC" id="2.7.13.3" evidence="3"/>
<dbReference type="PANTHER" id="PTHR45528:SF1">
    <property type="entry name" value="SENSOR HISTIDINE KINASE CPXA"/>
    <property type="match status" value="1"/>
</dbReference>
<evidence type="ECO:0000256" key="2">
    <source>
        <dbReference type="ARBA" id="ARBA00004651"/>
    </source>
</evidence>
<evidence type="ECO:0000256" key="12">
    <source>
        <dbReference type="ARBA" id="ARBA00023012"/>
    </source>
</evidence>
<dbReference type="Pfam" id="PF00512">
    <property type="entry name" value="HisKA"/>
    <property type="match status" value="1"/>
</dbReference>
<evidence type="ECO:0000256" key="11">
    <source>
        <dbReference type="ARBA" id="ARBA00022989"/>
    </source>
</evidence>
<dbReference type="InterPro" id="IPR003661">
    <property type="entry name" value="HisK_dim/P_dom"/>
</dbReference>
<evidence type="ECO:0000256" key="8">
    <source>
        <dbReference type="ARBA" id="ARBA00022741"/>
    </source>
</evidence>
<dbReference type="SUPFAM" id="SSF47384">
    <property type="entry name" value="Homodimeric domain of signal transducing histidine kinase"/>
    <property type="match status" value="1"/>
</dbReference>
<keyword evidence="4" id="KW-1003">Cell membrane</keyword>
<evidence type="ECO:0000313" key="18">
    <source>
        <dbReference type="Proteomes" id="UP000515819"/>
    </source>
</evidence>
<keyword evidence="11 14" id="KW-1133">Transmembrane helix</keyword>
<dbReference type="Pfam" id="PF00672">
    <property type="entry name" value="HAMP"/>
    <property type="match status" value="1"/>
</dbReference>
<name>A0A7G9FJ04_9FIRM</name>
<dbReference type="PANTHER" id="PTHR45528">
    <property type="entry name" value="SENSOR HISTIDINE KINASE CPXA"/>
    <property type="match status" value="1"/>
</dbReference>
<keyword evidence="10" id="KW-0067">ATP-binding</keyword>
<dbReference type="SMART" id="SM00388">
    <property type="entry name" value="HisKA"/>
    <property type="match status" value="1"/>
</dbReference>
<dbReference type="Gene3D" id="6.10.340.10">
    <property type="match status" value="1"/>
</dbReference>
<dbReference type="Gene3D" id="1.10.287.130">
    <property type="match status" value="1"/>
</dbReference>
<evidence type="ECO:0000256" key="5">
    <source>
        <dbReference type="ARBA" id="ARBA00022553"/>
    </source>
</evidence>
<feature type="domain" description="Histidine kinase" evidence="15">
    <location>
        <begin position="264"/>
        <end position="473"/>
    </location>
</feature>
<dbReference type="EMBL" id="CP060632">
    <property type="protein sequence ID" value="QNL98535.1"/>
    <property type="molecule type" value="Genomic_DNA"/>
</dbReference>
<evidence type="ECO:0000259" key="16">
    <source>
        <dbReference type="PROSITE" id="PS50885"/>
    </source>
</evidence>
<dbReference type="CDD" id="cd06225">
    <property type="entry name" value="HAMP"/>
    <property type="match status" value="1"/>
</dbReference>
<dbReference type="InterPro" id="IPR003660">
    <property type="entry name" value="HAMP_dom"/>
</dbReference>
<keyword evidence="7 14" id="KW-0812">Transmembrane</keyword>
<dbReference type="GO" id="GO:0005886">
    <property type="term" value="C:plasma membrane"/>
    <property type="evidence" value="ECO:0007669"/>
    <property type="project" value="UniProtKB-SubCell"/>
</dbReference>
<dbReference type="SUPFAM" id="SSF55874">
    <property type="entry name" value="ATPase domain of HSP90 chaperone/DNA topoisomerase II/histidine kinase"/>
    <property type="match status" value="1"/>
</dbReference>
<reference evidence="17 18" key="1">
    <citation type="submission" date="2020-08" db="EMBL/GenBank/DDBJ databases">
        <authorList>
            <person name="Liu C."/>
            <person name="Sun Q."/>
        </authorList>
    </citation>
    <scope>NUCLEOTIDE SEQUENCE [LARGE SCALE GENOMIC DNA]</scope>
    <source>
        <strain evidence="17 18">NSJ-4</strain>
    </source>
</reference>
<dbReference type="PRINTS" id="PR00344">
    <property type="entry name" value="BCTRLSENSOR"/>
</dbReference>
<dbReference type="InterPro" id="IPR005467">
    <property type="entry name" value="His_kinase_dom"/>
</dbReference>
<gene>
    <name evidence="17" type="ORF">H9Q76_07120</name>
</gene>
<evidence type="ECO:0000256" key="3">
    <source>
        <dbReference type="ARBA" id="ARBA00012438"/>
    </source>
</evidence>
<dbReference type="InterPro" id="IPR036890">
    <property type="entry name" value="HATPase_C_sf"/>
</dbReference>
<dbReference type="PROSITE" id="PS50885">
    <property type="entry name" value="HAMP"/>
    <property type="match status" value="1"/>
</dbReference>
<evidence type="ECO:0000259" key="15">
    <source>
        <dbReference type="PROSITE" id="PS50109"/>
    </source>
</evidence>
<keyword evidence="9 17" id="KW-0418">Kinase</keyword>
<dbReference type="GO" id="GO:0005524">
    <property type="term" value="F:ATP binding"/>
    <property type="evidence" value="ECO:0007669"/>
    <property type="project" value="UniProtKB-KW"/>
</dbReference>
<evidence type="ECO:0000313" key="17">
    <source>
        <dbReference type="EMBL" id="QNL98535.1"/>
    </source>
</evidence>
<evidence type="ECO:0000256" key="13">
    <source>
        <dbReference type="ARBA" id="ARBA00023136"/>
    </source>
</evidence>
<dbReference type="InterPro" id="IPR003594">
    <property type="entry name" value="HATPase_dom"/>
</dbReference>
<dbReference type="InterPro" id="IPR050398">
    <property type="entry name" value="HssS/ArlS-like"/>
</dbReference>
<evidence type="ECO:0000256" key="14">
    <source>
        <dbReference type="SAM" id="Phobius"/>
    </source>
</evidence>
<dbReference type="InterPro" id="IPR036097">
    <property type="entry name" value="HisK_dim/P_sf"/>
</dbReference>
<dbReference type="CDD" id="cd00075">
    <property type="entry name" value="HATPase"/>
    <property type="match status" value="1"/>
</dbReference>
<dbReference type="KEGG" id="wcp:H9Q76_07120"/>
<keyword evidence="13 14" id="KW-0472">Membrane</keyword>
<dbReference type="AlphaFoldDB" id="A0A7G9FJ04"/>
<proteinExistence type="predicted"/>
<accession>A0A7G9FJ04</accession>
<comment type="catalytic activity">
    <reaction evidence="1">
        <text>ATP + protein L-histidine = ADP + protein N-phospho-L-histidine.</text>
        <dbReference type="EC" id="2.7.13.3"/>
    </reaction>
</comment>
<feature type="transmembrane region" description="Helical" evidence="14">
    <location>
        <begin position="6"/>
        <end position="27"/>
    </location>
</feature>
<dbReference type="RefSeq" id="WP_118544960.1">
    <property type="nucleotide sequence ID" value="NZ_CP060632.1"/>
</dbReference>
<dbReference type="Pfam" id="PF02518">
    <property type="entry name" value="HATPase_c"/>
    <property type="match status" value="1"/>
</dbReference>
<evidence type="ECO:0000256" key="4">
    <source>
        <dbReference type="ARBA" id="ARBA00022475"/>
    </source>
</evidence>
<comment type="subcellular location">
    <subcellularLocation>
        <location evidence="2">Cell membrane</location>
        <topology evidence="2">Multi-pass membrane protein</topology>
    </subcellularLocation>
</comment>
<feature type="transmembrane region" description="Helical" evidence="14">
    <location>
        <begin position="173"/>
        <end position="196"/>
    </location>
</feature>
<dbReference type="InterPro" id="IPR004358">
    <property type="entry name" value="Sig_transdc_His_kin-like_C"/>
</dbReference>
<dbReference type="CDD" id="cd00082">
    <property type="entry name" value="HisKA"/>
    <property type="match status" value="1"/>
</dbReference>
<evidence type="ECO:0000256" key="10">
    <source>
        <dbReference type="ARBA" id="ARBA00022840"/>
    </source>
</evidence>
<protein>
    <recommendedName>
        <fullName evidence="3">histidine kinase</fullName>
        <ecNumber evidence="3">2.7.13.3</ecNumber>
    </recommendedName>
</protein>
<evidence type="ECO:0000256" key="7">
    <source>
        <dbReference type="ARBA" id="ARBA00022692"/>
    </source>
</evidence>
<keyword evidence="18" id="KW-1185">Reference proteome</keyword>
<dbReference type="GO" id="GO:0000155">
    <property type="term" value="F:phosphorelay sensor kinase activity"/>
    <property type="evidence" value="ECO:0007669"/>
    <property type="project" value="InterPro"/>
</dbReference>
<evidence type="ECO:0000256" key="1">
    <source>
        <dbReference type="ARBA" id="ARBA00000085"/>
    </source>
</evidence>
<keyword evidence="6" id="KW-0808">Transferase</keyword>
<dbReference type="PROSITE" id="PS50109">
    <property type="entry name" value="HIS_KIN"/>
    <property type="match status" value="1"/>
</dbReference>
<keyword evidence="8" id="KW-0547">Nucleotide-binding</keyword>
<evidence type="ECO:0000256" key="9">
    <source>
        <dbReference type="ARBA" id="ARBA00022777"/>
    </source>
</evidence>
<feature type="domain" description="HAMP" evidence="16">
    <location>
        <begin position="197"/>
        <end position="249"/>
    </location>
</feature>
<sequence>MKLQTWITWLCCMAVLIATIIVDVLVWNVERKNIMSEATSNALNEMYSLADAYNQTFERSQFTSNSDEVMDIQLQYFFKTRLDEYTICVRYQEIDGTLVNDAEHGYFVYNHTVLSLDDVENNDYNSIANETISYGTLHYQDSEYLICKYTTKNRLSIYHLTCIDYAKDKLRNLTMYMIVITFSVMVVMSIIVALILRHSLRSLKELNATAADIAKGNYDKRVNVRGKNEIATLGTTFNQMAEAVETRTKSLEESERQKTLFMGNLTHELKTPLAAISGYAQTLLTVRLDEADEAEALGYIDEECKRLERLSKKMLRLLELDTEQKLELHEIPVRQLFERTGRLCRKLLETKGVTLQYEEHGECFLAEEDLMTEVLVNLVDNANKASKQGDTIRLIANDHQILVQDTGCGIPEEEQKKILEPFYMIDKSRSRKNGGAGLGLALTALILKRHDVTLAIESEEGKGTTMILNFPVG</sequence>
<dbReference type="Gene3D" id="3.30.565.10">
    <property type="entry name" value="Histidine kinase-like ATPase, C-terminal domain"/>
    <property type="match status" value="1"/>
</dbReference>
<dbReference type="SUPFAM" id="SSF158472">
    <property type="entry name" value="HAMP domain-like"/>
    <property type="match status" value="1"/>
</dbReference>
<dbReference type="SMART" id="SM00387">
    <property type="entry name" value="HATPase_c"/>
    <property type="match status" value="1"/>
</dbReference>
<organism evidence="17 18">
    <name type="scientific">Wujia chipingensis</name>
    <dbReference type="NCBI Taxonomy" id="2763670"/>
    <lineage>
        <taxon>Bacteria</taxon>
        <taxon>Bacillati</taxon>
        <taxon>Bacillota</taxon>
        <taxon>Clostridia</taxon>
        <taxon>Lachnospirales</taxon>
        <taxon>Lachnospiraceae</taxon>
        <taxon>Wujia</taxon>
    </lineage>
</organism>
<evidence type="ECO:0000256" key="6">
    <source>
        <dbReference type="ARBA" id="ARBA00022679"/>
    </source>
</evidence>
<dbReference type="SMART" id="SM00304">
    <property type="entry name" value="HAMP"/>
    <property type="match status" value="1"/>
</dbReference>
<keyword evidence="12" id="KW-0902">Two-component regulatory system</keyword>
<dbReference type="Proteomes" id="UP000515819">
    <property type="component" value="Chromosome"/>
</dbReference>